<evidence type="ECO:0000313" key="2">
    <source>
        <dbReference type="Proteomes" id="UP000018296"/>
    </source>
</evidence>
<dbReference type="EMBL" id="AWTC01000013">
    <property type="protein sequence ID" value="EST11272.1"/>
    <property type="molecule type" value="Genomic_DNA"/>
</dbReference>
<sequence length="125" mass="14391">MSEDMYVLKHKVTPVQLVRLNDRTMQESPEDYPDSYLITVLSEAIESDIKIPYGFDQVQDWIVALKSGKKIVNPMSPREELEQYYDQYCSDTPAGREVRVIIKETVDIIAKEHPDVADWLGDNDA</sequence>
<dbReference type="AlphaFoldDB" id="V6IVR3"/>
<proteinExistence type="predicted"/>
<dbReference type="Proteomes" id="UP000018296">
    <property type="component" value="Unassembled WGS sequence"/>
</dbReference>
<dbReference type="STRING" id="1395513.P343_12755"/>
<protein>
    <submittedName>
        <fullName evidence="1">Uncharacterized protein</fullName>
    </submittedName>
</protein>
<dbReference type="RefSeq" id="WP_023510791.1">
    <property type="nucleotide sequence ID" value="NZ_AWTC01000013.1"/>
</dbReference>
<organism evidence="1 2">
    <name type="scientific">Sporolactobacillus laevolacticus DSM 442</name>
    <dbReference type="NCBI Taxonomy" id="1395513"/>
    <lineage>
        <taxon>Bacteria</taxon>
        <taxon>Bacillati</taxon>
        <taxon>Bacillota</taxon>
        <taxon>Bacilli</taxon>
        <taxon>Bacillales</taxon>
        <taxon>Sporolactobacillaceae</taxon>
        <taxon>Sporolactobacillus</taxon>
    </lineage>
</organism>
<gene>
    <name evidence="1" type="ORF">P343_12755</name>
</gene>
<dbReference type="PATRIC" id="fig|1395513.3.peg.2589"/>
<accession>V6IVR3</accession>
<reference evidence="1 2" key="1">
    <citation type="journal article" date="2013" name="Genome Announc.">
        <title>Genome Sequence of Sporolactobacillus laevolacticus DSM442, an Efficient Polymer-Grade D-Lactate Producer from Agricultural Waste Cottonseed as a Nitrogen Source.</title>
        <authorList>
            <person name="Wang H."/>
            <person name="Wang L."/>
            <person name="Ju J."/>
            <person name="Yu B."/>
            <person name="Ma Y."/>
        </authorList>
    </citation>
    <scope>NUCLEOTIDE SEQUENCE [LARGE SCALE GENOMIC DNA]</scope>
    <source>
        <strain evidence="1 2">DSM 442</strain>
    </source>
</reference>
<name>V6IVR3_9BACL</name>
<evidence type="ECO:0000313" key="1">
    <source>
        <dbReference type="EMBL" id="EST11272.1"/>
    </source>
</evidence>
<dbReference type="OrthoDB" id="9793981at2"/>
<comment type="caution">
    <text evidence="1">The sequence shown here is derived from an EMBL/GenBank/DDBJ whole genome shotgun (WGS) entry which is preliminary data.</text>
</comment>
<keyword evidence="2" id="KW-1185">Reference proteome</keyword>